<dbReference type="AlphaFoldDB" id="A0A6V7WV79"/>
<reference evidence="3 4" key="1">
    <citation type="submission" date="2020-08" db="EMBL/GenBank/DDBJ databases">
        <authorList>
            <person name="Koutsovoulos G."/>
            <person name="Danchin GJ E."/>
        </authorList>
    </citation>
    <scope>NUCLEOTIDE SEQUENCE [LARGE SCALE GENOMIC DNA]</scope>
</reference>
<dbReference type="SMART" id="SM00299">
    <property type="entry name" value="CLH"/>
    <property type="match status" value="1"/>
</dbReference>
<dbReference type="GO" id="GO:0006886">
    <property type="term" value="P:intracellular protein transport"/>
    <property type="evidence" value="ECO:0007669"/>
    <property type="project" value="UniProtKB-UniRule"/>
</dbReference>
<evidence type="ECO:0000313" key="3">
    <source>
        <dbReference type="EMBL" id="CAD2190893.1"/>
    </source>
</evidence>
<feature type="repeat" description="CHCR" evidence="1">
    <location>
        <begin position="49"/>
        <end position="151"/>
    </location>
</feature>
<comment type="caution">
    <text evidence="3">The sequence shown here is derived from an EMBL/GenBank/DDBJ whole genome shotgun (WGS) entry which is preliminary data.</text>
</comment>
<dbReference type="Gene3D" id="1.25.40.10">
    <property type="entry name" value="Tetratricopeptide repeat domain"/>
    <property type="match status" value="1"/>
</dbReference>
<dbReference type="GO" id="GO:0005938">
    <property type="term" value="C:cell cortex"/>
    <property type="evidence" value="ECO:0007669"/>
    <property type="project" value="TreeGrafter"/>
</dbReference>
<evidence type="ECO:0000256" key="2">
    <source>
        <dbReference type="SAM" id="SignalP"/>
    </source>
</evidence>
<keyword evidence="2" id="KW-0732">Signal</keyword>
<dbReference type="GO" id="GO:0045334">
    <property type="term" value="C:clathrin-coated endocytic vesicle"/>
    <property type="evidence" value="ECO:0007669"/>
    <property type="project" value="TreeGrafter"/>
</dbReference>
<dbReference type="InterPro" id="IPR011990">
    <property type="entry name" value="TPR-like_helical_dom_sf"/>
</dbReference>
<dbReference type="SUPFAM" id="SSF48371">
    <property type="entry name" value="ARM repeat"/>
    <property type="match status" value="1"/>
</dbReference>
<evidence type="ECO:0000313" key="4">
    <source>
        <dbReference type="Proteomes" id="UP000580250"/>
    </source>
</evidence>
<dbReference type="GO" id="GO:0006898">
    <property type="term" value="P:receptor-mediated endocytosis"/>
    <property type="evidence" value="ECO:0007669"/>
    <property type="project" value="TreeGrafter"/>
</dbReference>
<dbReference type="InterPro" id="IPR000547">
    <property type="entry name" value="Clathrin_H-chain/VPS_repeat"/>
</dbReference>
<dbReference type="GO" id="GO:0032051">
    <property type="term" value="F:clathrin light chain binding"/>
    <property type="evidence" value="ECO:0007669"/>
    <property type="project" value="TreeGrafter"/>
</dbReference>
<sequence length="151" mass="17419">MILFYTCIAVILMKSIEVFVSKVNPKRLPIVVGALLDVDCSEDTIKQLIQNTRGKFDIDELVDEVEKRNRLKLLSSWLESRVQEGNFDQATHNALAKIYIDSNNNPERYLRENQYYDSKVVGKYCEKRDPHFALVAYERGKCDAELISVIS</sequence>
<dbReference type="PANTHER" id="PTHR10292:SF1">
    <property type="entry name" value="CLATHRIN HEAVY CHAIN"/>
    <property type="match status" value="1"/>
</dbReference>
<feature type="signal peptide" evidence="2">
    <location>
        <begin position="1"/>
        <end position="15"/>
    </location>
</feature>
<dbReference type="Pfam" id="PF00637">
    <property type="entry name" value="Clathrin"/>
    <property type="match status" value="1"/>
</dbReference>
<dbReference type="OrthoDB" id="2113814at2759"/>
<proteinExistence type="predicted"/>
<feature type="chain" id="PRO_5027586849" evidence="2">
    <location>
        <begin position="16"/>
        <end position="151"/>
    </location>
</feature>
<gene>
    <name evidence="3" type="ORF">MENT_LOCUS43712</name>
</gene>
<name>A0A6V7WV79_MELEN</name>
<dbReference type="Proteomes" id="UP000580250">
    <property type="component" value="Unassembled WGS sequence"/>
</dbReference>
<accession>A0A6V7WV79</accession>
<dbReference type="PROSITE" id="PS50236">
    <property type="entry name" value="CHCR"/>
    <property type="match status" value="1"/>
</dbReference>
<evidence type="ECO:0000256" key="1">
    <source>
        <dbReference type="PROSITE-ProRule" id="PRU01006"/>
    </source>
</evidence>
<dbReference type="GO" id="GO:0071439">
    <property type="term" value="C:clathrin complex"/>
    <property type="evidence" value="ECO:0007669"/>
    <property type="project" value="TreeGrafter"/>
</dbReference>
<dbReference type="InterPro" id="IPR016024">
    <property type="entry name" value="ARM-type_fold"/>
</dbReference>
<dbReference type="PANTHER" id="PTHR10292">
    <property type="entry name" value="CLATHRIN HEAVY CHAIN RELATED"/>
    <property type="match status" value="1"/>
</dbReference>
<protein>
    <submittedName>
        <fullName evidence="3">Uncharacterized protein</fullName>
    </submittedName>
</protein>
<dbReference type="InterPro" id="IPR055358">
    <property type="entry name" value="CHCR"/>
</dbReference>
<dbReference type="EMBL" id="CAJEWN010000841">
    <property type="protein sequence ID" value="CAD2190893.1"/>
    <property type="molecule type" value="Genomic_DNA"/>
</dbReference>
<organism evidence="3 4">
    <name type="scientific">Meloidogyne enterolobii</name>
    <name type="common">Root-knot nematode worm</name>
    <name type="synonym">Meloidogyne mayaguensis</name>
    <dbReference type="NCBI Taxonomy" id="390850"/>
    <lineage>
        <taxon>Eukaryota</taxon>
        <taxon>Metazoa</taxon>
        <taxon>Ecdysozoa</taxon>
        <taxon>Nematoda</taxon>
        <taxon>Chromadorea</taxon>
        <taxon>Rhabditida</taxon>
        <taxon>Tylenchina</taxon>
        <taxon>Tylenchomorpha</taxon>
        <taxon>Tylenchoidea</taxon>
        <taxon>Meloidogynidae</taxon>
        <taxon>Meloidogyninae</taxon>
        <taxon>Meloidogyne</taxon>
    </lineage>
</organism>